<name>A0A367FKU4_9ACTN</name>
<dbReference type="InterPro" id="IPR029058">
    <property type="entry name" value="AB_hydrolase_fold"/>
</dbReference>
<proteinExistence type="predicted"/>
<dbReference type="InterPro" id="IPR050266">
    <property type="entry name" value="AB_hydrolase_sf"/>
</dbReference>
<sequence length="503" mass="53466">MPDVVPLPDRSPEITGPLPTPFRRAQLDASRPAFALTPAGPVVSTDAWSDRHLALLANGRWTRLTTGSRWHSRPEWTGGRLVAEVFQDLAAERANSVPIPLAGIGAEREYAEPPALLTRDGRAVAHPVAGEVRLPPGATAECVVPAFPGHDRIALLLRQGRARRVVCVDRDGVSHWDGPVISAGPWLSEHEVVVVLEAWPGRIPYAWHVRSGALRRLVGPDQIVVDDVRAEGDLVGLSWTSPGQPRRLELIEAGRLAGGEQVRLSPAAPDAPGLPSAVCTVIEGPHCPLPTLLRDPPGQARGTVLLLHGGPNGSNLATWSPFAESLALAGWRVVQPNLRGSGLVDPAVRAPLPGLYGVDDADDALTVLGRTAVGPVVVGGMSYGGYLASRVARMAPEVRGVFLLGGFLRPSDLDGSGHPQVEAFLRTAAGRFAAHVPFAAVPHFVAHGERDPRIPVEAVSAHLDDLPSGSEWVAIEGEGHGMLSDHAARRVFPPFFSWLDRLG</sequence>
<dbReference type="AlphaFoldDB" id="A0A367FKU4"/>
<dbReference type="RefSeq" id="WP_114029628.1">
    <property type="nucleotide sequence ID" value="NZ_QOIL01000008.1"/>
</dbReference>
<dbReference type="Gene3D" id="3.40.50.1820">
    <property type="entry name" value="alpha/beta hydrolase"/>
    <property type="match status" value="1"/>
</dbReference>
<organism evidence="2 3">
    <name type="scientific">Sphaerisporangium album</name>
    <dbReference type="NCBI Taxonomy" id="509200"/>
    <lineage>
        <taxon>Bacteria</taxon>
        <taxon>Bacillati</taxon>
        <taxon>Actinomycetota</taxon>
        <taxon>Actinomycetes</taxon>
        <taxon>Streptosporangiales</taxon>
        <taxon>Streptosporangiaceae</taxon>
        <taxon>Sphaerisporangium</taxon>
    </lineage>
</organism>
<dbReference type="InterPro" id="IPR000073">
    <property type="entry name" value="AB_hydrolase_1"/>
</dbReference>
<dbReference type="EMBL" id="QOIL01000008">
    <property type="protein sequence ID" value="RCG30265.1"/>
    <property type="molecule type" value="Genomic_DNA"/>
</dbReference>
<keyword evidence="3" id="KW-1185">Reference proteome</keyword>
<evidence type="ECO:0000313" key="2">
    <source>
        <dbReference type="EMBL" id="RCG30265.1"/>
    </source>
</evidence>
<dbReference type="Proteomes" id="UP000253094">
    <property type="component" value="Unassembled WGS sequence"/>
</dbReference>
<gene>
    <name evidence="2" type="ORF">DQ384_16110</name>
</gene>
<dbReference type="GO" id="GO:0016020">
    <property type="term" value="C:membrane"/>
    <property type="evidence" value="ECO:0007669"/>
    <property type="project" value="TreeGrafter"/>
</dbReference>
<dbReference type="Pfam" id="PF00561">
    <property type="entry name" value="Abhydrolase_1"/>
    <property type="match status" value="1"/>
</dbReference>
<keyword evidence="2" id="KW-0378">Hydrolase</keyword>
<evidence type="ECO:0000313" key="3">
    <source>
        <dbReference type="Proteomes" id="UP000253094"/>
    </source>
</evidence>
<accession>A0A367FKU4</accession>
<feature type="domain" description="AB hydrolase-1" evidence="1">
    <location>
        <begin position="303"/>
        <end position="433"/>
    </location>
</feature>
<dbReference type="OrthoDB" id="262125at2"/>
<dbReference type="PANTHER" id="PTHR43798">
    <property type="entry name" value="MONOACYLGLYCEROL LIPASE"/>
    <property type="match status" value="1"/>
</dbReference>
<comment type="caution">
    <text evidence="2">The sequence shown here is derived from an EMBL/GenBank/DDBJ whole genome shotgun (WGS) entry which is preliminary data.</text>
</comment>
<dbReference type="SUPFAM" id="SSF53474">
    <property type="entry name" value="alpha/beta-Hydrolases"/>
    <property type="match status" value="1"/>
</dbReference>
<evidence type="ECO:0000259" key="1">
    <source>
        <dbReference type="Pfam" id="PF00561"/>
    </source>
</evidence>
<protein>
    <submittedName>
        <fullName evidence="2">Alpha/beta fold hydrolase</fullName>
    </submittedName>
</protein>
<dbReference type="GO" id="GO:0016787">
    <property type="term" value="F:hydrolase activity"/>
    <property type="evidence" value="ECO:0007669"/>
    <property type="project" value="UniProtKB-KW"/>
</dbReference>
<reference evidence="2 3" key="1">
    <citation type="submission" date="2018-06" db="EMBL/GenBank/DDBJ databases">
        <title>Sphaerisporangium craniellae sp. nov., isolated from a marine sponge in the South China Sea.</title>
        <authorList>
            <person name="Li L."/>
        </authorList>
    </citation>
    <scope>NUCLEOTIDE SEQUENCE [LARGE SCALE GENOMIC DNA]</scope>
    <source>
        <strain evidence="2 3">CCTCC AA 208026</strain>
    </source>
</reference>
<dbReference type="PANTHER" id="PTHR43798:SF33">
    <property type="entry name" value="HYDROLASE, PUTATIVE (AFU_ORTHOLOGUE AFUA_2G14860)-RELATED"/>
    <property type="match status" value="1"/>
</dbReference>